<comment type="caution">
    <text evidence="2">The sequence shown here is derived from an EMBL/GenBank/DDBJ whole genome shotgun (WGS) entry which is preliminary data.</text>
</comment>
<evidence type="ECO:0000313" key="3">
    <source>
        <dbReference type="Proteomes" id="UP001154252"/>
    </source>
</evidence>
<dbReference type="PANTHER" id="PTHR21310">
    <property type="entry name" value="AMINOGLYCOSIDE PHOSPHOTRANSFERASE-RELATED-RELATED"/>
    <property type="match status" value="1"/>
</dbReference>
<evidence type="ECO:0000313" key="2">
    <source>
        <dbReference type="EMBL" id="CAG8898666.1"/>
    </source>
</evidence>
<proteinExistence type="predicted"/>
<protein>
    <recommendedName>
        <fullName evidence="1">Aminoglycoside phosphotransferase domain-containing protein</fullName>
    </recommendedName>
</protein>
<name>A0A9W4KBZ1_9EURO</name>
<dbReference type="PANTHER" id="PTHR21310:SF37">
    <property type="entry name" value="AMINOGLYCOSIDE PHOSPHOTRANSFERASE DOMAIN-CONTAINING PROTEIN"/>
    <property type="match status" value="1"/>
</dbReference>
<dbReference type="Proteomes" id="UP001154252">
    <property type="component" value="Unassembled WGS sequence"/>
</dbReference>
<reference evidence="2" key="1">
    <citation type="submission" date="2021-07" db="EMBL/GenBank/DDBJ databases">
        <authorList>
            <person name="Branca A.L. A."/>
        </authorList>
    </citation>
    <scope>NUCLEOTIDE SEQUENCE</scope>
</reference>
<sequence length="302" mass="34753">MDFVAQHTKIPVPKILGLSKCAAGPYIVMSFVEGSPLSGYLRDPSQETDTLSLEVLLELSKPEFPVIGAVRKDTSGSWTVLKRPFTNRLAQFSNIPLNVFKRQSFNNAADYFEELAQQHFYHLELQRNDAVTDGSDCRKKYIARCLFRRLSHKVAKKHCNGPFRIYCDDLCPDHVLVDASRLVVTGVVDWESAYAAPVEFTYAAPWWLLLVRPEDWESDLDQLLLRFMPRFRTFLEVLRDCEARKINAGSLSSRSQRLSIVMEKSLETGLFWICLASRRSSMFDEIYWKFIGPQFFWPFDGG</sequence>
<dbReference type="SUPFAM" id="SSF56112">
    <property type="entry name" value="Protein kinase-like (PK-like)"/>
    <property type="match status" value="1"/>
</dbReference>
<dbReference type="InterPro" id="IPR051678">
    <property type="entry name" value="AGP_Transferase"/>
</dbReference>
<feature type="domain" description="Aminoglycoside phosphotransferase" evidence="1">
    <location>
        <begin position="1"/>
        <end position="200"/>
    </location>
</feature>
<accession>A0A9W4KBZ1</accession>
<dbReference type="InterPro" id="IPR002575">
    <property type="entry name" value="Aminoglycoside_PTrfase"/>
</dbReference>
<dbReference type="Pfam" id="PF01636">
    <property type="entry name" value="APH"/>
    <property type="match status" value="1"/>
</dbReference>
<gene>
    <name evidence="2" type="ORF">PEGY_LOCUS5287</name>
</gene>
<organism evidence="2 3">
    <name type="scientific">Penicillium egyptiacum</name>
    <dbReference type="NCBI Taxonomy" id="1303716"/>
    <lineage>
        <taxon>Eukaryota</taxon>
        <taxon>Fungi</taxon>
        <taxon>Dikarya</taxon>
        <taxon>Ascomycota</taxon>
        <taxon>Pezizomycotina</taxon>
        <taxon>Eurotiomycetes</taxon>
        <taxon>Eurotiomycetidae</taxon>
        <taxon>Eurotiales</taxon>
        <taxon>Aspergillaceae</taxon>
        <taxon>Penicillium</taxon>
    </lineage>
</organism>
<evidence type="ECO:0000259" key="1">
    <source>
        <dbReference type="Pfam" id="PF01636"/>
    </source>
</evidence>
<dbReference type="InterPro" id="IPR011009">
    <property type="entry name" value="Kinase-like_dom_sf"/>
</dbReference>
<dbReference type="EMBL" id="CAJVRC010000863">
    <property type="protein sequence ID" value="CAG8898666.1"/>
    <property type="molecule type" value="Genomic_DNA"/>
</dbReference>
<keyword evidence="3" id="KW-1185">Reference proteome</keyword>
<dbReference type="AlphaFoldDB" id="A0A9W4KBZ1"/>
<dbReference type="OrthoDB" id="4362075at2759"/>